<evidence type="ECO:0000259" key="2">
    <source>
        <dbReference type="Pfam" id="PF14529"/>
    </source>
</evidence>
<dbReference type="EMBL" id="CAJOAZ010001734">
    <property type="protein sequence ID" value="CAF3849994.1"/>
    <property type="molecule type" value="Genomic_DNA"/>
</dbReference>
<feature type="region of interest" description="Disordered" evidence="1">
    <location>
        <begin position="105"/>
        <end position="142"/>
    </location>
</feature>
<dbReference type="Gene3D" id="3.60.10.10">
    <property type="entry name" value="Endonuclease/exonuclease/phosphatase"/>
    <property type="match status" value="1"/>
</dbReference>
<dbReference type="InterPro" id="IPR005135">
    <property type="entry name" value="Endo/exonuclease/phosphatase"/>
</dbReference>
<evidence type="ECO:0000256" key="1">
    <source>
        <dbReference type="SAM" id="MobiDB-lite"/>
    </source>
</evidence>
<evidence type="ECO:0000313" key="3">
    <source>
        <dbReference type="EMBL" id="CAF3849994.1"/>
    </source>
</evidence>
<dbReference type="GO" id="GO:0003824">
    <property type="term" value="F:catalytic activity"/>
    <property type="evidence" value="ECO:0007669"/>
    <property type="project" value="InterPro"/>
</dbReference>
<dbReference type="Proteomes" id="UP000663844">
    <property type="component" value="Unassembled WGS sequence"/>
</dbReference>
<dbReference type="SUPFAM" id="SSF56219">
    <property type="entry name" value="DNase I-like"/>
    <property type="match status" value="1"/>
</dbReference>
<evidence type="ECO:0000313" key="4">
    <source>
        <dbReference type="Proteomes" id="UP000663844"/>
    </source>
</evidence>
<feature type="domain" description="Endonuclease/exonuclease/phosphatase" evidence="2">
    <location>
        <begin position="669"/>
        <end position="771"/>
    </location>
</feature>
<dbReference type="InterPro" id="IPR036691">
    <property type="entry name" value="Endo/exonu/phosph_ase_sf"/>
</dbReference>
<dbReference type="Pfam" id="PF14529">
    <property type="entry name" value="Exo_endo_phos_2"/>
    <property type="match status" value="1"/>
</dbReference>
<feature type="compositionally biased region" description="Low complexity" evidence="1">
    <location>
        <begin position="122"/>
        <end position="133"/>
    </location>
</feature>
<proteinExistence type="predicted"/>
<accession>A0A819EIB4</accession>
<name>A0A819EIB4_9BILA</name>
<organism evidence="3 4">
    <name type="scientific">Adineta steineri</name>
    <dbReference type="NCBI Taxonomy" id="433720"/>
    <lineage>
        <taxon>Eukaryota</taxon>
        <taxon>Metazoa</taxon>
        <taxon>Spiralia</taxon>
        <taxon>Gnathifera</taxon>
        <taxon>Rotifera</taxon>
        <taxon>Eurotatoria</taxon>
        <taxon>Bdelloidea</taxon>
        <taxon>Adinetida</taxon>
        <taxon>Adinetidae</taxon>
        <taxon>Adineta</taxon>
    </lineage>
</organism>
<dbReference type="AlphaFoldDB" id="A0A819EIB4"/>
<comment type="caution">
    <text evidence="3">The sequence shown here is derived from an EMBL/GenBank/DDBJ whole genome shotgun (WGS) entry which is preliminary data.</text>
</comment>
<gene>
    <name evidence="3" type="ORF">OXD698_LOCUS21221</name>
</gene>
<reference evidence="3" key="1">
    <citation type="submission" date="2021-02" db="EMBL/GenBank/DDBJ databases">
        <authorList>
            <person name="Nowell W R."/>
        </authorList>
    </citation>
    <scope>NUCLEOTIDE SEQUENCE</scope>
</reference>
<sequence>MAHSIPPAPDLSLFFNRFSQEELHQIGLALIQRSQISSSSSDKQQHVINPGVSQHISRTQPIDNRPLIDTVTSIPSPSFPPIMNHQQIQQQPIVSKVCPHMEKECTPVSSSTTRRPASDSFDNVGGSSSYNNNKKQKNNDDNLSSYVQAEPQQPTLRPPSPLSTHTRQLSFNMNILKRAVSNNLPCFFITFDQSIEINNIPSSIQVAIMLKKLFSNSQLHIKDLSLCTQAGERRFKFAVSDKADFLTLFNWTWPDNIENKKVEIAKPRSLPDCYSLVVRYVPTEVNYEIARSEIIKSISSAVSFSSINYQQRRRPSYDIRFSVHNLEQYQTALQLGRIAIGQHFLPLTNYHTSYRMTYCTACWKIGHMRSQCQFPVCCRKCLVPYTNGVKHICQDNALRCAQCGENHFSLEAICPIVKKYKDELKLAVDNALSTGVIKRPPLVDNLPRPFQLHHKEFPTLHKEQTVSRTAWHTTDKDISFSSSNNDMTELIMPNKYSSSLNVHAQSFFPSSSDHLSSSIKSPFENALSKLDSWKFPFKTQKRIVPILSDWFSSSTLNNVLSHWENNPCPSRNKFTPVNILTYNVEGWGTRALEAIDLIYKVDSPICVFTEVGELWDTIKVPHFSSFHQKGTNHSGGVMILIGKHLKATRIDTDIENTVIVDVFGLSEQIRIIGIYWPQGQKRNLNDISPFLIKGTLLIGDFNATSDVWCSPYTDPRGTTLMKWIEDTDLAFIPTNHHSSKRSNRHIDLPFTNLNRADCETIFFGTSDHWPLVVRSPDIVG</sequence>
<protein>
    <recommendedName>
        <fullName evidence="2">Endonuclease/exonuclease/phosphatase domain-containing protein</fullName>
    </recommendedName>
</protein>